<evidence type="ECO:0000313" key="2">
    <source>
        <dbReference type="Proteomes" id="UP001152622"/>
    </source>
</evidence>
<comment type="caution">
    <text evidence="1">The sequence shown here is derived from an EMBL/GenBank/DDBJ whole genome shotgun (WGS) entry which is preliminary data.</text>
</comment>
<keyword evidence="2" id="KW-1185">Reference proteome</keyword>
<evidence type="ECO:0000313" key="1">
    <source>
        <dbReference type="EMBL" id="KAJ8341211.1"/>
    </source>
</evidence>
<dbReference type="AlphaFoldDB" id="A0A9Q1ELY6"/>
<sequence length="141" mass="15359">MQQSALVVVGGLWSEGTLMALADNSRLTPAGEAKPFLSPQPAAYTPPFPSPFLVQVPQGLGLCTIALLLFTAHFSTAKAETASTCRAEELASNPSRFFTRTRQRQSQQRRAIHVPLALYLRAARSLVVQDLGRPSAARQRR</sequence>
<protein>
    <submittedName>
        <fullName evidence="1">Uncharacterized protein</fullName>
    </submittedName>
</protein>
<reference evidence="1" key="1">
    <citation type="journal article" date="2023" name="Science">
        <title>Genome structures resolve the early diversification of teleost fishes.</title>
        <authorList>
            <person name="Parey E."/>
            <person name="Louis A."/>
            <person name="Montfort J."/>
            <person name="Bouchez O."/>
            <person name="Roques C."/>
            <person name="Iampietro C."/>
            <person name="Lluch J."/>
            <person name="Castinel A."/>
            <person name="Donnadieu C."/>
            <person name="Desvignes T."/>
            <person name="Floi Bucao C."/>
            <person name="Jouanno E."/>
            <person name="Wen M."/>
            <person name="Mejri S."/>
            <person name="Dirks R."/>
            <person name="Jansen H."/>
            <person name="Henkel C."/>
            <person name="Chen W.J."/>
            <person name="Zahm M."/>
            <person name="Cabau C."/>
            <person name="Klopp C."/>
            <person name="Thompson A.W."/>
            <person name="Robinson-Rechavi M."/>
            <person name="Braasch I."/>
            <person name="Lecointre G."/>
            <person name="Bobe J."/>
            <person name="Postlethwait J.H."/>
            <person name="Berthelot C."/>
            <person name="Roest Crollius H."/>
            <person name="Guiguen Y."/>
        </authorList>
    </citation>
    <scope>NUCLEOTIDE SEQUENCE</scope>
    <source>
        <strain evidence="1">WJC10195</strain>
    </source>
</reference>
<name>A0A9Q1ELY6_SYNKA</name>
<proteinExistence type="predicted"/>
<accession>A0A9Q1ELY6</accession>
<dbReference type="EMBL" id="JAINUF010000015">
    <property type="protein sequence ID" value="KAJ8341211.1"/>
    <property type="molecule type" value="Genomic_DNA"/>
</dbReference>
<gene>
    <name evidence="1" type="ORF">SKAU_G00335020</name>
</gene>
<dbReference type="Proteomes" id="UP001152622">
    <property type="component" value="Chromosome 15"/>
</dbReference>
<organism evidence="1 2">
    <name type="scientific">Synaphobranchus kaupii</name>
    <name type="common">Kaup's arrowtooth eel</name>
    <dbReference type="NCBI Taxonomy" id="118154"/>
    <lineage>
        <taxon>Eukaryota</taxon>
        <taxon>Metazoa</taxon>
        <taxon>Chordata</taxon>
        <taxon>Craniata</taxon>
        <taxon>Vertebrata</taxon>
        <taxon>Euteleostomi</taxon>
        <taxon>Actinopterygii</taxon>
        <taxon>Neopterygii</taxon>
        <taxon>Teleostei</taxon>
        <taxon>Anguilliformes</taxon>
        <taxon>Synaphobranchidae</taxon>
        <taxon>Synaphobranchus</taxon>
    </lineage>
</organism>